<evidence type="ECO:0000313" key="2">
    <source>
        <dbReference type="Proteomes" id="UP000464658"/>
    </source>
</evidence>
<dbReference type="AlphaFoldDB" id="A0A5S9MAX2"/>
<dbReference type="GO" id="GO:0008658">
    <property type="term" value="F:penicillin binding"/>
    <property type="evidence" value="ECO:0007669"/>
    <property type="project" value="InterPro"/>
</dbReference>
<dbReference type="Gene3D" id="3.30.70.2110">
    <property type="match status" value="1"/>
</dbReference>
<dbReference type="FunFam" id="3.30.70.2110:FF:000001">
    <property type="entry name" value="Penicillin-binding protein 1 (Peptidoglycan synthetase)"/>
    <property type="match status" value="1"/>
</dbReference>
<name>A0A5S9MAX2_BACIA</name>
<dbReference type="InterPro" id="IPR036138">
    <property type="entry name" value="PBP_dimer_sf"/>
</dbReference>
<proteinExistence type="predicted"/>
<accession>A0A5S9MAX2</accession>
<evidence type="ECO:0000313" key="1">
    <source>
        <dbReference type="EMBL" id="BBP89099.1"/>
    </source>
</evidence>
<protein>
    <submittedName>
        <fullName evidence="1">Uncharacterized protein</fullName>
    </submittedName>
</protein>
<dbReference type="Proteomes" id="UP000464658">
    <property type="component" value="Chromosome"/>
</dbReference>
<dbReference type="EMBL" id="AP021906">
    <property type="protein sequence ID" value="BBP89099.1"/>
    <property type="molecule type" value="Genomic_DNA"/>
</dbReference>
<sequence length="106" mass="11996">MIAEDTSVYKLIAVMSKKMTVDPKHPMHVVDKKKTAKKELSKVIDMSESEILKRLNTKGAFQVEFGKAGKDISFSTKEKIEKLKLPGIAFEKTRSDIIQTACLRRI</sequence>
<organism evidence="1 2">
    <name type="scientific">Bacillus safensis</name>
    <dbReference type="NCBI Taxonomy" id="561879"/>
    <lineage>
        <taxon>Bacteria</taxon>
        <taxon>Bacillati</taxon>
        <taxon>Bacillota</taxon>
        <taxon>Bacilli</taxon>
        <taxon>Bacillales</taxon>
        <taxon>Bacillaceae</taxon>
        <taxon>Bacillus</taxon>
    </lineage>
</organism>
<reference evidence="1 2" key="1">
    <citation type="submission" date="2019-12" db="EMBL/GenBank/DDBJ databases">
        <title>Full genome sequence of a Bacillus safensis strain isolated from commercially available natto in Indonesia.</title>
        <authorList>
            <person name="Yoshida M."/>
            <person name="Uomi M."/>
            <person name="Waturangi D."/>
            <person name="Ekaputri J.J."/>
            <person name="Setiamarga D.H.E."/>
        </authorList>
    </citation>
    <scope>NUCLEOTIDE SEQUENCE [LARGE SCALE GENOMIC DNA]</scope>
    <source>
        <strain evidence="1 2">IDN1</strain>
    </source>
</reference>
<dbReference type="SUPFAM" id="SSF56519">
    <property type="entry name" value="Penicillin binding protein dimerisation domain"/>
    <property type="match status" value="1"/>
</dbReference>
<gene>
    <name evidence="1" type="ORF">BsIDN1_27170</name>
</gene>